<reference evidence="3" key="1">
    <citation type="submission" date="2017-10" db="EMBL/GenBank/DDBJ databases">
        <title>Completed PacBio SMRT sequence of Methylosinus trichosporium OB3b reveals presence of a third large plasmid.</title>
        <authorList>
            <person name="Charles T.C."/>
            <person name="Lynch M.D.J."/>
            <person name="Heil J.R."/>
            <person name="Cheng J."/>
        </authorList>
    </citation>
    <scope>NUCLEOTIDE SEQUENCE [LARGE SCALE GENOMIC DNA]</scope>
    <source>
        <strain evidence="3">OB3b</strain>
    </source>
</reference>
<keyword evidence="3" id="KW-1185">Reference proteome</keyword>
<dbReference type="AlphaFoldDB" id="A0A2D2D014"/>
<dbReference type="Gene3D" id="3.40.50.1010">
    <property type="entry name" value="5'-nuclease"/>
    <property type="match status" value="1"/>
</dbReference>
<dbReference type="RefSeq" id="WP_003609877.1">
    <property type="nucleotide sequence ID" value="NZ_ADVE02000001.1"/>
</dbReference>
<sequence>MIAAIDNTFLTLLLNPAAIARPNPATGQPIPYCRHRIEALIDDLSRTNGTLLIPTPALAEALCISASVEAYFSALLEFACIELAPFDGPAAFELGRIIRSAKLAGDKRSGQTGDWQHVKMDRAIVAIAVSRSATIFYSDDSRQVAFAKLAGLQVKSTWNLDLPLEFAQSHLSERSEAPWPSQKKPPKQGDTK</sequence>
<proteinExistence type="predicted"/>
<dbReference type="KEGG" id="mtw:CQW49_10925"/>
<evidence type="ECO:0000313" key="2">
    <source>
        <dbReference type="EMBL" id="ATQ68335.1"/>
    </source>
</evidence>
<dbReference type="EMBL" id="CP023737">
    <property type="protein sequence ID" value="ATQ68335.1"/>
    <property type="molecule type" value="Genomic_DNA"/>
</dbReference>
<evidence type="ECO:0000313" key="3">
    <source>
        <dbReference type="Proteomes" id="UP000230709"/>
    </source>
</evidence>
<name>A0A2D2D014_METT3</name>
<feature type="region of interest" description="Disordered" evidence="1">
    <location>
        <begin position="171"/>
        <end position="192"/>
    </location>
</feature>
<organism evidence="2 3">
    <name type="scientific">Methylosinus trichosporium (strain ATCC 35070 / NCIMB 11131 / UNIQEM 75 / OB3b)</name>
    <dbReference type="NCBI Taxonomy" id="595536"/>
    <lineage>
        <taxon>Bacteria</taxon>
        <taxon>Pseudomonadati</taxon>
        <taxon>Pseudomonadota</taxon>
        <taxon>Alphaproteobacteria</taxon>
        <taxon>Hyphomicrobiales</taxon>
        <taxon>Methylocystaceae</taxon>
        <taxon>Methylosinus</taxon>
    </lineage>
</organism>
<dbReference type="Proteomes" id="UP000230709">
    <property type="component" value="Chromosome"/>
</dbReference>
<accession>A0A2D2D014</accession>
<gene>
    <name evidence="2" type="ORF">CQW49_10925</name>
</gene>
<dbReference type="STRING" id="595536.GCA_000178815_02978"/>
<evidence type="ECO:0000256" key="1">
    <source>
        <dbReference type="SAM" id="MobiDB-lite"/>
    </source>
</evidence>
<evidence type="ECO:0008006" key="4">
    <source>
        <dbReference type="Google" id="ProtNLM"/>
    </source>
</evidence>
<protein>
    <recommendedName>
        <fullName evidence="4">PIN domain-containing protein</fullName>
    </recommendedName>
</protein>